<dbReference type="Proteomes" id="UP000766336">
    <property type="component" value="Unassembled WGS sequence"/>
</dbReference>
<evidence type="ECO:0000256" key="1">
    <source>
        <dbReference type="ARBA" id="ARBA00023125"/>
    </source>
</evidence>
<evidence type="ECO:0000313" key="3">
    <source>
        <dbReference type="Proteomes" id="UP000766336"/>
    </source>
</evidence>
<dbReference type="PANTHER" id="PTHR33221:SF4">
    <property type="entry name" value="HTH-TYPE TRANSCRIPTIONAL REPRESSOR NSRR"/>
    <property type="match status" value="1"/>
</dbReference>
<evidence type="ECO:0000313" key="2">
    <source>
        <dbReference type="EMBL" id="MBS7810287.1"/>
    </source>
</evidence>
<reference evidence="2 3" key="1">
    <citation type="submission" date="2021-05" db="EMBL/GenBank/DDBJ databases">
        <title>Roseococcus sp. XZZS9, whole genome shotgun sequencing project.</title>
        <authorList>
            <person name="Zhao G."/>
            <person name="Shen L."/>
        </authorList>
    </citation>
    <scope>NUCLEOTIDE SEQUENCE [LARGE SCALE GENOMIC DNA]</scope>
    <source>
        <strain evidence="2 3">XZZS9</strain>
    </source>
</reference>
<dbReference type="NCBIfam" id="TIGR00738">
    <property type="entry name" value="rrf2_super"/>
    <property type="match status" value="1"/>
</dbReference>
<dbReference type="PANTHER" id="PTHR33221">
    <property type="entry name" value="WINGED HELIX-TURN-HELIX TRANSCRIPTIONAL REGULATOR, RRF2 FAMILY"/>
    <property type="match status" value="1"/>
</dbReference>
<keyword evidence="3" id="KW-1185">Reference proteome</keyword>
<comment type="caution">
    <text evidence="2">The sequence shown here is derived from an EMBL/GenBank/DDBJ whole genome shotgun (WGS) entry which is preliminary data.</text>
</comment>
<name>A0ABS5Q9X8_9PROT</name>
<dbReference type="Gene3D" id="1.10.10.10">
    <property type="entry name" value="Winged helix-like DNA-binding domain superfamily/Winged helix DNA-binding domain"/>
    <property type="match status" value="1"/>
</dbReference>
<dbReference type="SUPFAM" id="SSF46785">
    <property type="entry name" value="Winged helix' DNA-binding domain"/>
    <property type="match status" value="1"/>
</dbReference>
<keyword evidence="1" id="KW-0238">DNA-binding</keyword>
<dbReference type="InterPro" id="IPR036388">
    <property type="entry name" value="WH-like_DNA-bd_sf"/>
</dbReference>
<protein>
    <submittedName>
        <fullName evidence="2">Rrf2 family transcriptional regulator</fullName>
    </submittedName>
</protein>
<organism evidence="2 3">
    <name type="scientific">Roseococcus pinisoli</name>
    <dbReference type="NCBI Taxonomy" id="2835040"/>
    <lineage>
        <taxon>Bacteria</taxon>
        <taxon>Pseudomonadati</taxon>
        <taxon>Pseudomonadota</taxon>
        <taxon>Alphaproteobacteria</taxon>
        <taxon>Acetobacterales</taxon>
        <taxon>Roseomonadaceae</taxon>
        <taxon>Roseococcus</taxon>
    </lineage>
</organism>
<proteinExistence type="predicted"/>
<dbReference type="PROSITE" id="PS51197">
    <property type="entry name" value="HTH_RRF2_2"/>
    <property type="match status" value="1"/>
</dbReference>
<dbReference type="Pfam" id="PF02082">
    <property type="entry name" value="Rrf2"/>
    <property type="match status" value="1"/>
</dbReference>
<dbReference type="InterPro" id="IPR000944">
    <property type="entry name" value="Tscrpt_reg_Rrf2"/>
</dbReference>
<dbReference type="InterPro" id="IPR036390">
    <property type="entry name" value="WH_DNA-bd_sf"/>
</dbReference>
<gene>
    <name evidence="2" type="ORF">KHU32_05015</name>
</gene>
<accession>A0ABS5Q9X8</accession>
<sequence length="143" mass="15204">MRLTTFTDFSLRMLIHIALKPQGRATIAEVAQAYGISENHLMKVAHLLGQAGYVTTLRGRGGGLVLARPATDITVGEVVRRIEPDLALVPCFAKGDCVILPACRLKHALHAAREAFLAVLDATTLADIAVPDAELRGLLGIAA</sequence>
<dbReference type="EMBL" id="JAHCDA010000001">
    <property type="protein sequence ID" value="MBS7810287.1"/>
    <property type="molecule type" value="Genomic_DNA"/>
</dbReference>